<evidence type="ECO:0000256" key="1">
    <source>
        <dbReference type="SAM" id="MobiDB-lite"/>
    </source>
</evidence>
<dbReference type="EMBL" id="BCWF01000026">
    <property type="protein sequence ID" value="GAT28935.1"/>
    <property type="molecule type" value="Genomic_DNA"/>
</dbReference>
<sequence length="134" mass="14629">MSVVIGDKKTEFSKIDFLPLDPSRNLFGPLRVTTWAATGAAKGVAKREEVDAKPCSDRGLGTGDRGRKAVPKTRLELEKWNSMDTIRANQAGKCIVVRIQESSTCADFSNLFRSPDERWPRGGSTAHHGISAAK</sequence>
<reference evidence="3" key="2">
    <citation type="submission" date="2016-02" db="EMBL/GenBank/DDBJ databases">
        <title>Genome sequencing of Aspergillus luchuensis NBRC 4314.</title>
        <authorList>
            <person name="Yamada O."/>
        </authorList>
    </citation>
    <scope>NUCLEOTIDE SEQUENCE [LARGE SCALE GENOMIC DNA]</scope>
    <source>
        <strain evidence="3">RIB 2604</strain>
    </source>
</reference>
<gene>
    <name evidence="2" type="ORF">RIB2604_02701200</name>
</gene>
<name>A0A146FTQ0_ASPKA</name>
<proteinExistence type="predicted"/>
<organism evidence="2 3">
    <name type="scientific">Aspergillus kawachii</name>
    <name type="common">White koji mold</name>
    <name type="synonym">Aspergillus awamori var. kawachi</name>
    <dbReference type="NCBI Taxonomy" id="1069201"/>
    <lineage>
        <taxon>Eukaryota</taxon>
        <taxon>Fungi</taxon>
        <taxon>Dikarya</taxon>
        <taxon>Ascomycota</taxon>
        <taxon>Pezizomycotina</taxon>
        <taxon>Eurotiomycetes</taxon>
        <taxon>Eurotiomycetidae</taxon>
        <taxon>Eurotiales</taxon>
        <taxon>Aspergillaceae</taxon>
        <taxon>Aspergillus</taxon>
        <taxon>Aspergillus subgen. Circumdati</taxon>
    </lineage>
</organism>
<dbReference type="AlphaFoldDB" id="A0A146FTQ0"/>
<dbReference type="Proteomes" id="UP000075230">
    <property type="component" value="Unassembled WGS sequence"/>
</dbReference>
<protein>
    <submittedName>
        <fullName evidence="2">Similar to An16g00370</fullName>
    </submittedName>
</protein>
<comment type="caution">
    <text evidence="2">The sequence shown here is derived from an EMBL/GenBank/DDBJ whole genome shotgun (WGS) entry which is preliminary data.</text>
</comment>
<feature type="region of interest" description="Disordered" evidence="1">
    <location>
        <begin position="47"/>
        <end position="69"/>
    </location>
</feature>
<accession>A0A146FTQ0</accession>
<reference evidence="2 3" key="1">
    <citation type="journal article" date="2016" name="DNA Res.">
        <title>Genome sequence of Aspergillus luchuensis NBRC 4314.</title>
        <authorList>
            <person name="Yamada O."/>
            <person name="Machida M."/>
            <person name="Hosoyama A."/>
            <person name="Goto M."/>
            <person name="Takahashi T."/>
            <person name="Futagami T."/>
            <person name="Yamagata Y."/>
            <person name="Takeuchi M."/>
            <person name="Kobayashi T."/>
            <person name="Koike H."/>
            <person name="Abe K."/>
            <person name="Asai K."/>
            <person name="Arita M."/>
            <person name="Fujita N."/>
            <person name="Fukuda K."/>
            <person name="Higa K."/>
            <person name="Horikawa H."/>
            <person name="Ishikawa T."/>
            <person name="Jinno K."/>
            <person name="Kato Y."/>
            <person name="Kirimura K."/>
            <person name="Mizutani O."/>
            <person name="Nakasone K."/>
            <person name="Sano M."/>
            <person name="Shiraishi Y."/>
            <person name="Tsukahara M."/>
            <person name="Gomi K."/>
        </authorList>
    </citation>
    <scope>NUCLEOTIDE SEQUENCE [LARGE SCALE GENOMIC DNA]</scope>
    <source>
        <strain evidence="2 3">RIB 2604</strain>
    </source>
</reference>
<evidence type="ECO:0000313" key="2">
    <source>
        <dbReference type="EMBL" id="GAT28935.1"/>
    </source>
</evidence>
<feature type="compositionally biased region" description="Basic and acidic residues" evidence="1">
    <location>
        <begin position="47"/>
        <end position="56"/>
    </location>
</feature>
<evidence type="ECO:0000313" key="3">
    <source>
        <dbReference type="Proteomes" id="UP000075230"/>
    </source>
</evidence>